<proteinExistence type="predicted"/>
<evidence type="ECO:0000256" key="1">
    <source>
        <dbReference type="SAM" id="Phobius"/>
    </source>
</evidence>
<dbReference type="AlphaFoldDB" id="A0A8D8W9U5"/>
<reference evidence="2" key="1">
    <citation type="submission" date="2021-05" db="EMBL/GenBank/DDBJ databases">
        <authorList>
            <person name="Alioto T."/>
            <person name="Alioto T."/>
            <person name="Gomez Garrido J."/>
        </authorList>
    </citation>
    <scope>NUCLEOTIDE SEQUENCE</scope>
</reference>
<sequence>MEQGAAAAVTYHATDARLHTVYLLFSFSIHILFMYHGSATAAAYRCSYRLVFMFPIDLVYNAQYIALSEYESASLSLENTKRFPFYRMEIPKKRRRRVSVSTTTDVREFF</sequence>
<keyword evidence="1" id="KW-1133">Transmembrane helix</keyword>
<feature type="transmembrane region" description="Helical" evidence="1">
    <location>
        <begin position="21"/>
        <end position="44"/>
    </location>
</feature>
<dbReference type="EMBL" id="HBUF01165710">
    <property type="protein sequence ID" value="CAG6651123.1"/>
    <property type="molecule type" value="Transcribed_RNA"/>
</dbReference>
<organism evidence="2">
    <name type="scientific">Cacopsylla melanoneura</name>
    <dbReference type="NCBI Taxonomy" id="428564"/>
    <lineage>
        <taxon>Eukaryota</taxon>
        <taxon>Metazoa</taxon>
        <taxon>Ecdysozoa</taxon>
        <taxon>Arthropoda</taxon>
        <taxon>Hexapoda</taxon>
        <taxon>Insecta</taxon>
        <taxon>Pterygota</taxon>
        <taxon>Neoptera</taxon>
        <taxon>Paraneoptera</taxon>
        <taxon>Hemiptera</taxon>
        <taxon>Sternorrhyncha</taxon>
        <taxon>Psylloidea</taxon>
        <taxon>Psyllidae</taxon>
        <taxon>Psyllinae</taxon>
        <taxon>Cacopsylla</taxon>
    </lineage>
</organism>
<protein>
    <submittedName>
        <fullName evidence="2">Uncharacterized protein</fullName>
    </submittedName>
</protein>
<keyword evidence="1" id="KW-0472">Membrane</keyword>
<accession>A0A8D8W9U5</accession>
<keyword evidence="1" id="KW-0812">Transmembrane</keyword>
<evidence type="ECO:0000313" key="2">
    <source>
        <dbReference type="EMBL" id="CAG6651123.1"/>
    </source>
</evidence>
<name>A0A8D8W9U5_9HEMI</name>